<protein>
    <recommendedName>
        <fullName evidence="2">BZIP domain-containing protein</fullName>
    </recommendedName>
</protein>
<name>A0A0D2DYY5_9EURO</name>
<sequence length="239" mass="26765">MQQKSTHISPHTVAAGMENLNTMLYQHDLPIPLHEFHDGSHLSCAYGRQHAVRSPEMTLASPLNVTAETGGWPELELELYCLPSPIINDFVPWPDLLDYTCGHHTASVLSPVKSNSSQASSVFEGVGIPRPHTGTSIPDTRKEHRKERRRAQNRAAQRRHRERRQLTHGLTRMKVIELECALATALEQEKIAREENDTLRRRLAVLEEAQTGVGETRATTPSEGEAAYIFDPDEGPSRL</sequence>
<dbReference type="SUPFAM" id="SSF57959">
    <property type="entry name" value="Leucine zipper domain"/>
    <property type="match status" value="1"/>
</dbReference>
<dbReference type="InterPro" id="IPR046347">
    <property type="entry name" value="bZIP_sf"/>
</dbReference>
<dbReference type="InterPro" id="IPR004827">
    <property type="entry name" value="bZIP"/>
</dbReference>
<dbReference type="GO" id="GO:0003700">
    <property type="term" value="F:DNA-binding transcription factor activity"/>
    <property type="evidence" value="ECO:0007669"/>
    <property type="project" value="InterPro"/>
</dbReference>
<feature type="region of interest" description="Disordered" evidence="1">
    <location>
        <begin position="211"/>
        <end position="239"/>
    </location>
</feature>
<proteinExistence type="predicted"/>
<dbReference type="PROSITE" id="PS00036">
    <property type="entry name" value="BZIP_BASIC"/>
    <property type="match status" value="1"/>
</dbReference>
<evidence type="ECO:0000256" key="1">
    <source>
        <dbReference type="SAM" id="MobiDB-lite"/>
    </source>
</evidence>
<feature type="domain" description="BZIP" evidence="2">
    <location>
        <begin position="148"/>
        <end position="163"/>
    </location>
</feature>
<dbReference type="Proteomes" id="UP000054266">
    <property type="component" value="Unassembled WGS sequence"/>
</dbReference>
<reference evidence="3 4" key="1">
    <citation type="submission" date="2015-01" db="EMBL/GenBank/DDBJ databases">
        <title>The Genome Sequence of Capronia semiimmersa CBS27337.</title>
        <authorList>
            <consortium name="The Broad Institute Genomics Platform"/>
            <person name="Cuomo C."/>
            <person name="de Hoog S."/>
            <person name="Gorbushina A."/>
            <person name="Stielow B."/>
            <person name="Teixiera M."/>
            <person name="Abouelleil A."/>
            <person name="Chapman S.B."/>
            <person name="Priest M."/>
            <person name="Young S.K."/>
            <person name="Wortman J."/>
            <person name="Nusbaum C."/>
            <person name="Birren B."/>
        </authorList>
    </citation>
    <scope>NUCLEOTIDE SEQUENCE [LARGE SCALE GENOMIC DNA]</scope>
    <source>
        <strain evidence="3 4">CBS 27337</strain>
    </source>
</reference>
<feature type="compositionally biased region" description="Basic residues" evidence="1">
    <location>
        <begin position="143"/>
        <end position="163"/>
    </location>
</feature>
<feature type="region of interest" description="Disordered" evidence="1">
    <location>
        <begin position="123"/>
        <end position="168"/>
    </location>
</feature>
<dbReference type="EMBL" id="KN846959">
    <property type="protein sequence ID" value="KIW67337.1"/>
    <property type="molecule type" value="Genomic_DNA"/>
</dbReference>
<dbReference type="AlphaFoldDB" id="A0A0D2DYY5"/>
<evidence type="ECO:0000259" key="2">
    <source>
        <dbReference type="PROSITE" id="PS00036"/>
    </source>
</evidence>
<dbReference type="Gene3D" id="1.20.5.170">
    <property type="match status" value="1"/>
</dbReference>
<dbReference type="HOGENOM" id="CLU_1161004_0_0_1"/>
<dbReference type="CDD" id="cd14688">
    <property type="entry name" value="bZIP_YAP"/>
    <property type="match status" value="1"/>
</dbReference>
<organism evidence="3 4">
    <name type="scientific">Phialophora macrospora</name>
    <dbReference type="NCBI Taxonomy" id="1851006"/>
    <lineage>
        <taxon>Eukaryota</taxon>
        <taxon>Fungi</taxon>
        <taxon>Dikarya</taxon>
        <taxon>Ascomycota</taxon>
        <taxon>Pezizomycotina</taxon>
        <taxon>Eurotiomycetes</taxon>
        <taxon>Chaetothyriomycetidae</taxon>
        <taxon>Chaetothyriales</taxon>
        <taxon>Herpotrichiellaceae</taxon>
        <taxon>Phialophora</taxon>
    </lineage>
</organism>
<accession>A0A0D2DYY5</accession>
<gene>
    <name evidence="3" type="ORF">PV04_06600</name>
</gene>
<keyword evidence="4" id="KW-1185">Reference proteome</keyword>
<evidence type="ECO:0000313" key="4">
    <source>
        <dbReference type="Proteomes" id="UP000054266"/>
    </source>
</evidence>
<evidence type="ECO:0000313" key="3">
    <source>
        <dbReference type="EMBL" id="KIW67337.1"/>
    </source>
</evidence>